<name>A0ACD1A7Q4_9FIRM</name>
<proteinExistence type="predicted"/>
<dbReference type="EMBL" id="CP042469">
    <property type="protein sequence ID" value="QOX62480.1"/>
    <property type="molecule type" value="Genomic_DNA"/>
</dbReference>
<evidence type="ECO:0000313" key="2">
    <source>
        <dbReference type="Proteomes" id="UP000594014"/>
    </source>
</evidence>
<keyword evidence="1" id="KW-0808">Transferase</keyword>
<organism evidence="1 2">
    <name type="scientific">Anoxybacterium hadale</name>
    <dbReference type="NCBI Taxonomy" id="3408580"/>
    <lineage>
        <taxon>Bacteria</taxon>
        <taxon>Bacillati</taxon>
        <taxon>Bacillota</taxon>
        <taxon>Clostridia</taxon>
        <taxon>Peptostreptococcales</taxon>
        <taxon>Anaerovoracaceae</taxon>
        <taxon>Anoxybacterium</taxon>
    </lineage>
</organism>
<protein>
    <submittedName>
        <fullName evidence="1">Stk1 family PASTA domain-containing Ser/Thr kinase</fullName>
    </submittedName>
</protein>
<sequence>MSSRILAGRYELLEKIGDGGMAVVYKARCRLLNRFVAIKILKPEFTKDLKFIESFRRESQSAASLSHPNIVNIFDVGKEGNIHYIVMELVEGKVLSDIIKEEGPMEFQKAVEIVKQIALALNFAHKNHIIHRDVKPHNILITPEGVAKITDFGIAKAVNAGTIVGNTGTIMGSVHYFSPEQARGGYVDEKSDIYSLGIVLYELVTGKVPFDAENPVAVAIMHMNDEMVPPSTYVPEIPSAVEDIIMKATNKYQVNRFKTASEMYEALCQADMHKTRALSGFDHYSGAGLDATIVMNAVNGFNGAADTGEDNTGDMRKKNKENKPKKRIRINKVKVAAIILALICAIPVSQLILSAFNSLTATKEVAVPSVQGMTVDQATAELSKYNLKIKVGDAVTSSQFAEGEIVSQDPKAEMMVKEGFSVTVSISKGKEEDGKIPNVVNKTASDAKFILESYGFEQGSVSTENSDFPKDVVIRQSPDAGTKADPGTKVNLVVSLGKAIEQVQVPDVKGKDIDAAKAELEKIGLRFGAVSYEMSEAYEINTVMWQQYEPNTMVDKDTAVNLKVSTGDQPPATSRSIPLTVDFSNAKNEVFYLTVVISDESGVRTIINREQMIKSDGSQILSLSGDGAGTVKVLFDNDVVMEKSVNFNTGEIN</sequence>
<dbReference type="Proteomes" id="UP000594014">
    <property type="component" value="Chromosome"/>
</dbReference>
<gene>
    <name evidence="1" type="primary">pknB</name>
    <name evidence="1" type="ORF">FRZ06_03530</name>
</gene>
<reference evidence="1" key="1">
    <citation type="submission" date="2019-08" db="EMBL/GenBank/DDBJ databases">
        <title>Genome sequence of Clostridiales bacterium MT110.</title>
        <authorList>
            <person name="Cao J."/>
        </authorList>
    </citation>
    <scope>NUCLEOTIDE SEQUENCE</scope>
    <source>
        <strain evidence="1">MT110</strain>
    </source>
</reference>
<evidence type="ECO:0000313" key="1">
    <source>
        <dbReference type="EMBL" id="QOX62480.1"/>
    </source>
</evidence>
<keyword evidence="2" id="KW-1185">Reference proteome</keyword>
<keyword evidence="1" id="KW-0418">Kinase</keyword>
<accession>A0ACD1A7Q4</accession>